<organism evidence="3 4">
    <name type="scientific">Apatococcus lobatus</name>
    <dbReference type="NCBI Taxonomy" id="904363"/>
    <lineage>
        <taxon>Eukaryota</taxon>
        <taxon>Viridiplantae</taxon>
        <taxon>Chlorophyta</taxon>
        <taxon>core chlorophytes</taxon>
        <taxon>Trebouxiophyceae</taxon>
        <taxon>Chlorellales</taxon>
        <taxon>Chlorellaceae</taxon>
        <taxon>Apatococcus</taxon>
    </lineage>
</organism>
<keyword evidence="4" id="KW-1185">Reference proteome</keyword>
<dbReference type="InterPro" id="IPR010378">
    <property type="entry name" value="TRAPPC13"/>
</dbReference>
<dbReference type="PROSITE" id="PS51352">
    <property type="entry name" value="THIOREDOXIN_2"/>
    <property type="match status" value="1"/>
</dbReference>
<dbReference type="Proteomes" id="UP001438707">
    <property type="component" value="Unassembled WGS sequence"/>
</dbReference>
<dbReference type="InterPro" id="IPR055427">
    <property type="entry name" value="TRAPPC13_N"/>
</dbReference>
<dbReference type="InterPro" id="IPR013766">
    <property type="entry name" value="Thioredoxin_domain"/>
</dbReference>
<feature type="compositionally biased region" description="Low complexity" evidence="1">
    <location>
        <begin position="687"/>
        <end position="708"/>
    </location>
</feature>
<comment type="caution">
    <text evidence="3">The sequence shown here is derived from an EMBL/GenBank/DDBJ whole genome shotgun (WGS) entry which is preliminary data.</text>
</comment>
<gene>
    <name evidence="3" type="ORF">WJX74_001731</name>
</gene>
<dbReference type="Pfam" id="PF06159">
    <property type="entry name" value="TRAPPC13_N"/>
    <property type="match status" value="1"/>
</dbReference>
<dbReference type="Gene3D" id="3.40.30.10">
    <property type="entry name" value="Glutaredoxin"/>
    <property type="match status" value="1"/>
</dbReference>
<dbReference type="Pfam" id="PF23647">
    <property type="entry name" value="TRAPPC13_M"/>
    <property type="match status" value="1"/>
</dbReference>
<dbReference type="InterPro" id="IPR036249">
    <property type="entry name" value="Thioredoxin-like_sf"/>
</dbReference>
<dbReference type="PANTHER" id="PTHR13134:SF3">
    <property type="entry name" value="TRAFFICKING PROTEIN PARTICLE COMPLEX SUBUNIT 13"/>
    <property type="match status" value="1"/>
</dbReference>
<dbReference type="SUPFAM" id="SSF52833">
    <property type="entry name" value="Thioredoxin-like"/>
    <property type="match status" value="1"/>
</dbReference>
<evidence type="ECO:0000259" key="2">
    <source>
        <dbReference type="PROSITE" id="PS51352"/>
    </source>
</evidence>
<feature type="region of interest" description="Disordered" evidence="1">
    <location>
        <begin position="473"/>
        <end position="513"/>
    </location>
</feature>
<name>A0AAW1S306_9CHLO</name>
<evidence type="ECO:0000313" key="4">
    <source>
        <dbReference type="Proteomes" id="UP001438707"/>
    </source>
</evidence>
<sequence>MAQTQQALAFRVMRLCRPSLPVDLKVCLNLAEDMSTSNSFLESPVPVSAAYADRIHIEQGMDACGISGFLQLPQSFGTIYLGEAFCSYISVGNYSDQPVSMVVIKAELATERQKISLYDNTQQPLRLLGPGQRHDFILRHDVKDLGQHTLVCSTAYTGADGDGKYLPQYYKFASANPLSVRTKTRPVGKDAFLEASVENCTRAPLVLEYVRVEPASGLTAQQISNAVLQKDQHANRFEDWMDSLEVIPASGGLSTFLFKLSAAAEGTATTQGPLGKLEIRWRGSMGESGRLQTQQIQGSNPPAAEIQVSAVDIPTMAKLASPTHVCLRIRNRTSHAIGPLQLSVASLTSQATPKGAVDGSSDTSPNSDAPIIALGLQKQPLGMLQAASSTDVKVELLPLSLGVHALPPLSVIGQRDQHVRSTAIHQPAWSEHDMQRHLSLSLHAASSGLAQDSVNSTDTRVLLSNVRRLPSEAFHSSHRPVQPEPVKGPCSLHLQHQPGQGGVRGSSRREVGQRSQNLQLGNNTDQEPAGWLLGASWSYGLQESELARHRRFGIAAFVALNLSSGAATFENLERASIPLDTALQNGKPTVIEFYASWCKICRELLPDTLEVQKQYRKDVNFVALNIESSRWAPEVAEYRVRGIPYYAFLDGAGHQQAAAVGRLPREVLEGDTRALALRKELPFARVQQAATSTRPSSARSAAQPRDHS</sequence>
<feature type="domain" description="Thioredoxin" evidence="2">
    <location>
        <begin position="558"/>
        <end position="682"/>
    </location>
</feature>
<dbReference type="EMBL" id="JALJOS010000004">
    <property type="protein sequence ID" value="KAK9839998.1"/>
    <property type="molecule type" value="Genomic_DNA"/>
</dbReference>
<dbReference type="PANTHER" id="PTHR13134">
    <property type="entry name" value="TRAFFICKING PROTEIN PARTICLE COMPLEX SUBUNIT 13"/>
    <property type="match status" value="1"/>
</dbReference>
<dbReference type="Pfam" id="PF00085">
    <property type="entry name" value="Thioredoxin"/>
    <property type="match status" value="1"/>
</dbReference>
<proteinExistence type="predicted"/>
<evidence type="ECO:0000256" key="1">
    <source>
        <dbReference type="SAM" id="MobiDB-lite"/>
    </source>
</evidence>
<evidence type="ECO:0000313" key="3">
    <source>
        <dbReference type="EMBL" id="KAK9839998.1"/>
    </source>
</evidence>
<reference evidence="3 4" key="1">
    <citation type="journal article" date="2024" name="Nat. Commun.">
        <title>Phylogenomics reveals the evolutionary origins of lichenization in chlorophyte algae.</title>
        <authorList>
            <person name="Puginier C."/>
            <person name="Libourel C."/>
            <person name="Otte J."/>
            <person name="Skaloud P."/>
            <person name="Haon M."/>
            <person name="Grisel S."/>
            <person name="Petersen M."/>
            <person name="Berrin J.G."/>
            <person name="Delaux P.M."/>
            <person name="Dal Grande F."/>
            <person name="Keller J."/>
        </authorList>
    </citation>
    <scope>NUCLEOTIDE SEQUENCE [LARGE SCALE GENOMIC DNA]</scope>
    <source>
        <strain evidence="3 4">SAG 2145</strain>
    </source>
</reference>
<dbReference type="AlphaFoldDB" id="A0AAW1S306"/>
<dbReference type="InterPro" id="IPR055429">
    <property type="entry name" value="TRAPPC13_M"/>
</dbReference>
<accession>A0AAW1S306</accession>
<dbReference type="GO" id="GO:1990072">
    <property type="term" value="C:TRAPPIII protein complex"/>
    <property type="evidence" value="ECO:0007669"/>
    <property type="project" value="TreeGrafter"/>
</dbReference>
<protein>
    <recommendedName>
        <fullName evidence="2">Thioredoxin domain-containing protein</fullName>
    </recommendedName>
</protein>
<feature type="region of interest" description="Disordered" evidence="1">
    <location>
        <begin position="686"/>
        <end position="708"/>
    </location>
</feature>